<reference evidence="3" key="1">
    <citation type="submission" date="2014-06" db="EMBL/GenBank/DDBJ databases">
        <title>Key roles for freshwater Actinobacteria revealed by deep metagenomic sequencing.</title>
        <authorList>
            <person name="Ghai R."/>
            <person name="Mizuno C.M."/>
            <person name="Picazo A."/>
            <person name="Camacho A."/>
            <person name="Rodriguez-Valera F."/>
        </authorList>
    </citation>
    <scope>NUCLEOTIDE SEQUENCE</scope>
</reference>
<dbReference type="PRINTS" id="PR00081">
    <property type="entry name" value="GDHRDH"/>
</dbReference>
<keyword evidence="2" id="KW-0560">Oxidoreductase</keyword>
<evidence type="ECO:0000256" key="1">
    <source>
        <dbReference type="ARBA" id="ARBA00006484"/>
    </source>
</evidence>
<gene>
    <name evidence="3" type="ORF">GM51_9535</name>
</gene>
<dbReference type="PANTHER" id="PTHR42760">
    <property type="entry name" value="SHORT-CHAIN DEHYDROGENASES/REDUCTASES FAMILY MEMBER"/>
    <property type="match status" value="1"/>
</dbReference>
<accession>A0A094Q6X1</accession>
<evidence type="ECO:0008006" key="4">
    <source>
        <dbReference type="Google" id="ProtNLM"/>
    </source>
</evidence>
<dbReference type="CDD" id="cd05233">
    <property type="entry name" value="SDR_c"/>
    <property type="match status" value="1"/>
</dbReference>
<evidence type="ECO:0000256" key="2">
    <source>
        <dbReference type="ARBA" id="ARBA00023002"/>
    </source>
</evidence>
<dbReference type="Pfam" id="PF13561">
    <property type="entry name" value="adh_short_C2"/>
    <property type="match status" value="1"/>
</dbReference>
<dbReference type="AlphaFoldDB" id="A0A094Q6X1"/>
<dbReference type="GO" id="GO:0048038">
    <property type="term" value="F:quinone binding"/>
    <property type="evidence" value="ECO:0007669"/>
    <property type="project" value="TreeGrafter"/>
</dbReference>
<comment type="caution">
    <text evidence="3">The sequence shown here is derived from an EMBL/GenBank/DDBJ whole genome shotgun (WGS) entry which is preliminary data.</text>
</comment>
<name>A0A094Q6X1_9ZZZZ</name>
<dbReference type="GO" id="GO:0006633">
    <property type="term" value="P:fatty acid biosynthetic process"/>
    <property type="evidence" value="ECO:0007669"/>
    <property type="project" value="TreeGrafter"/>
</dbReference>
<dbReference type="Gene3D" id="3.40.50.720">
    <property type="entry name" value="NAD(P)-binding Rossmann-like Domain"/>
    <property type="match status" value="1"/>
</dbReference>
<dbReference type="PROSITE" id="PS00061">
    <property type="entry name" value="ADH_SHORT"/>
    <property type="match status" value="1"/>
</dbReference>
<evidence type="ECO:0000313" key="3">
    <source>
        <dbReference type="EMBL" id="KGA17854.1"/>
    </source>
</evidence>
<dbReference type="SUPFAM" id="SSF51735">
    <property type="entry name" value="NAD(P)-binding Rossmann-fold domains"/>
    <property type="match status" value="1"/>
</dbReference>
<comment type="similarity">
    <text evidence="1">Belongs to the short-chain dehydrogenases/reductases (SDR) family.</text>
</comment>
<proteinExistence type="inferred from homology"/>
<dbReference type="InterPro" id="IPR020904">
    <property type="entry name" value="Sc_DH/Rdtase_CS"/>
</dbReference>
<dbReference type="EMBL" id="JNSL01000053">
    <property type="protein sequence ID" value="KGA17854.1"/>
    <property type="molecule type" value="Genomic_DNA"/>
</dbReference>
<protein>
    <recommendedName>
        <fullName evidence="4">Short-chain dehydrogenase</fullName>
    </recommendedName>
</protein>
<dbReference type="PANTHER" id="PTHR42760:SF133">
    <property type="entry name" value="3-OXOACYL-[ACYL-CARRIER-PROTEIN] REDUCTASE"/>
    <property type="match status" value="1"/>
</dbReference>
<dbReference type="InterPro" id="IPR036291">
    <property type="entry name" value="NAD(P)-bd_dom_sf"/>
</dbReference>
<dbReference type="GO" id="GO:0016616">
    <property type="term" value="F:oxidoreductase activity, acting on the CH-OH group of donors, NAD or NADP as acceptor"/>
    <property type="evidence" value="ECO:0007669"/>
    <property type="project" value="TreeGrafter"/>
</dbReference>
<dbReference type="InterPro" id="IPR002347">
    <property type="entry name" value="SDR_fam"/>
</dbReference>
<sequence length="251" mass="26538">MSKKAIITGSRGIAAGLARALDQRNYEIYLLGGEEADSASLAKECSNIVGFDSIDLRNESQVESAFAQAIAKLNGLDHVVSIVGGSGRSFGDSGIEEITKSAWDKTLELNLTTAFLTAREAIKYFNVNGPGSLTLTSSTLANSPSPEHFKTHAYAASKGAINTLVVTLASSYLDKKIRVNAVSPSLVATPMSARAAENPIIKEFTSRKQPLIGEQLPIDNVVAGYIYLIENSAVTGQILEIDGGWSTVSGV</sequence>
<organism evidence="3">
    <name type="scientific">freshwater metagenome</name>
    <dbReference type="NCBI Taxonomy" id="449393"/>
    <lineage>
        <taxon>unclassified sequences</taxon>
        <taxon>metagenomes</taxon>
        <taxon>ecological metagenomes</taxon>
    </lineage>
</organism>